<protein>
    <submittedName>
        <fullName evidence="1">Uncharacterized protein</fullName>
    </submittedName>
</protein>
<gene>
    <name evidence="1" type="ORF">A7J05_17380</name>
</gene>
<accession>A0ABN4VNF1</accession>
<name>A0ABN4VNF1_9ACTN</name>
<reference evidence="1 2" key="1">
    <citation type="submission" date="2016-05" db="EMBL/GenBank/DDBJ databases">
        <authorList>
            <person name="Gu J."/>
        </authorList>
    </citation>
    <scope>NUCLEOTIDE SEQUENCE [LARGE SCALE GENOMIC DNA]</scope>
    <source>
        <strain evidence="1 2">ACCC40021</strain>
    </source>
</reference>
<dbReference type="Proteomes" id="UP000187191">
    <property type="component" value="Chromosome"/>
</dbReference>
<sequence length="94" mass="10699">MQDVMQEFFSLPEEQRPQYVLDVLLNPGELERRKVDVPSGVIIQRSAFRDNRPTLFCVTKYLPPGLGWKKVTVTIDNSRGEPALSFSNFEDVAA</sequence>
<organism evidence="1 2">
    <name type="scientific">Streptomyces alfalfae</name>
    <dbReference type="NCBI Taxonomy" id="1642299"/>
    <lineage>
        <taxon>Bacteria</taxon>
        <taxon>Bacillati</taxon>
        <taxon>Actinomycetota</taxon>
        <taxon>Actinomycetes</taxon>
        <taxon>Kitasatosporales</taxon>
        <taxon>Streptomycetaceae</taxon>
        <taxon>Streptomyces</taxon>
    </lineage>
</organism>
<keyword evidence="2" id="KW-1185">Reference proteome</keyword>
<evidence type="ECO:0000313" key="2">
    <source>
        <dbReference type="Proteomes" id="UP000187191"/>
    </source>
</evidence>
<dbReference type="EMBL" id="CP015588">
    <property type="protein sequence ID" value="APY87265.1"/>
    <property type="molecule type" value="Genomic_DNA"/>
</dbReference>
<proteinExistence type="predicted"/>
<evidence type="ECO:0000313" key="1">
    <source>
        <dbReference type="EMBL" id="APY87265.1"/>
    </source>
</evidence>